<gene>
    <name evidence="2" type="ORF">MSIMFB_03231</name>
</gene>
<protein>
    <submittedName>
        <fullName evidence="2">Uncharacterized protein</fullName>
    </submittedName>
</protein>
<evidence type="ECO:0000256" key="1">
    <source>
        <dbReference type="SAM" id="MobiDB-lite"/>
    </source>
</evidence>
<name>A0A7Z7IN71_9MYCO</name>
<dbReference type="AlphaFoldDB" id="A0A7Z7IN71"/>
<evidence type="ECO:0000313" key="2">
    <source>
        <dbReference type="EMBL" id="SOJ55751.1"/>
    </source>
</evidence>
<keyword evidence="3" id="KW-1185">Reference proteome</keyword>
<sequence>MAQVGETPTAGKASAGRAGQSRANKLPRVGTDMVGTGASGSARKLRALMVMTGAPAGSLACRV</sequence>
<dbReference type="Proteomes" id="UP000554965">
    <property type="component" value="Unassembled WGS sequence"/>
</dbReference>
<comment type="caution">
    <text evidence="2">The sequence shown here is derived from an EMBL/GenBank/DDBJ whole genome shotgun (WGS) entry which is preliminary data.</text>
</comment>
<dbReference type="EMBL" id="OCTY01000002">
    <property type="protein sequence ID" value="SOJ55751.1"/>
    <property type="molecule type" value="Genomic_DNA"/>
</dbReference>
<accession>A0A7Z7IN71</accession>
<evidence type="ECO:0000313" key="3">
    <source>
        <dbReference type="Proteomes" id="UP000554965"/>
    </source>
</evidence>
<reference evidence="2 3" key="1">
    <citation type="submission" date="2017-10" db="EMBL/GenBank/DDBJ databases">
        <authorList>
            <consortium name="Urmite Genomes"/>
        </authorList>
    </citation>
    <scope>NUCLEOTIDE SEQUENCE [LARGE SCALE GENOMIC DNA]</scope>
    <source>
        <strain evidence="2 3">FB-527</strain>
    </source>
</reference>
<feature type="region of interest" description="Disordered" evidence="1">
    <location>
        <begin position="1"/>
        <end position="38"/>
    </location>
</feature>
<proteinExistence type="predicted"/>
<organism evidence="2 3">
    <name type="scientific">Mycobacterium simulans</name>
    <dbReference type="NCBI Taxonomy" id="627089"/>
    <lineage>
        <taxon>Bacteria</taxon>
        <taxon>Bacillati</taxon>
        <taxon>Actinomycetota</taxon>
        <taxon>Actinomycetes</taxon>
        <taxon>Mycobacteriales</taxon>
        <taxon>Mycobacteriaceae</taxon>
        <taxon>Mycobacterium</taxon>
    </lineage>
</organism>